<gene>
    <name evidence="1" type="ORF">L1987_02368</name>
</gene>
<evidence type="ECO:0000313" key="2">
    <source>
        <dbReference type="Proteomes" id="UP001056120"/>
    </source>
</evidence>
<organism evidence="1 2">
    <name type="scientific">Smallanthus sonchifolius</name>
    <dbReference type="NCBI Taxonomy" id="185202"/>
    <lineage>
        <taxon>Eukaryota</taxon>
        <taxon>Viridiplantae</taxon>
        <taxon>Streptophyta</taxon>
        <taxon>Embryophyta</taxon>
        <taxon>Tracheophyta</taxon>
        <taxon>Spermatophyta</taxon>
        <taxon>Magnoliopsida</taxon>
        <taxon>eudicotyledons</taxon>
        <taxon>Gunneridae</taxon>
        <taxon>Pentapetalae</taxon>
        <taxon>asterids</taxon>
        <taxon>campanulids</taxon>
        <taxon>Asterales</taxon>
        <taxon>Asteraceae</taxon>
        <taxon>Asteroideae</taxon>
        <taxon>Heliantheae alliance</taxon>
        <taxon>Millerieae</taxon>
        <taxon>Smallanthus</taxon>
    </lineage>
</organism>
<protein>
    <submittedName>
        <fullName evidence="1">Uncharacterized protein</fullName>
    </submittedName>
</protein>
<comment type="caution">
    <text evidence="1">The sequence shown here is derived from an EMBL/GenBank/DDBJ whole genome shotgun (WGS) entry which is preliminary data.</text>
</comment>
<keyword evidence="2" id="KW-1185">Reference proteome</keyword>
<dbReference type="Proteomes" id="UP001056120">
    <property type="component" value="Linkage Group LG01"/>
</dbReference>
<reference evidence="1 2" key="2">
    <citation type="journal article" date="2022" name="Mol. Ecol. Resour.">
        <title>The genomes of chicory, endive, great burdock and yacon provide insights into Asteraceae paleo-polyploidization history and plant inulin production.</title>
        <authorList>
            <person name="Fan W."/>
            <person name="Wang S."/>
            <person name="Wang H."/>
            <person name="Wang A."/>
            <person name="Jiang F."/>
            <person name="Liu H."/>
            <person name="Zhao H."/>
            <person name="Xu D."/>
            <person name="Zhang Y."/>
        </authorList>
    </citation>
    <scope>NUCLEOTIDE SEQUENCE [LARGE SCALE GENOMIC DNA]</scope>
    <source>
        <strain evidence="2">cv. Yunnan</strain>
        <tissue evidence="1">Leaves</tissue>
    </source>
</reference>
<dbReference type="EMBL" id="CM042018">
    <property type="protein sequence ID" value="KAI3828270.1"/>
    <property type="molecule type" value="Genomic_DNA"/>
</dbReference>
<proteinExistence type="predicted"/>
<evidence type="ECO:0000313" key="1">
    <source>
        <dbReference type="EMBL" id="KAI3828270.1"/>
    </source>
</evidence>
<accession>A0ACB9K7K3</accession>
<reference evidence="2" key="1">
    <citation type="journal article" date="2022" name="Mol. Ecol. Resour.">
        <title>The genomes of chicory, endive, great burdock and yacon provide insights into Asteraceae palaeo-polyploidization history and plant inulin production.</title>
        <authorList>
            <person name="Fan W."/>
            <person name="Wang S."/>
            <person name="Wang H."/>
            <person name="Wang A."/>
            <person name="Jiang F."/>
            <person name="Liu H."/>
            <person name="Zhao H."/>
            <person name="Xu D."/>
            <person name="Zhang Y."/>
        </authorList>
    </citation>
    <scope>NUCLEOTIDE SEQUENCE [LARGE SCALE GENOMIC DNA]</scope>
    <source>
        <strain evidence="2">cv. Yunnan</strain>
    </source>
</reference>
<name>A0ACB9K7K3_9ASTR</name>
<sequence length="212" mass="23898">MGIISRGPTQATPENTLVPAQQGPIPTRPQLPMSQLLAAQNIPYLPYTPYYPWQNMGMGATPLYQAGPSIFSNPASHSARRGAPQPGNDRVILQAESTRPYGAHKKANPMKEHRKRTEYFFQEAKAPQQLQAIKAQGKWAVSGKKMPQGKALRKKETRYKKHSTKMGPEWENPCAIKNKDVNKPRMSEVINRKIAPINRRSGYPLNMMEHEE</sequence>